<comment type="caution">
    <text evidence="1">The sequence shown here is derived from an EMBL/GenBank/DDBJ whole genome shotgun (WGS) entry which is preliminary data.</text>
</comment>
<dbReference type="Proteomes" id="UP000772434">
    <property type="component" value="Unassembled WGS sequence"/>
</dbReference>
<proteinExistence type="predicted"/>
<dbReference type="AlphaFoldDB" id="A0A9P5TZ61"/>
<dbReference type="OrthoDB" id="3069387at2759"/>
<reference evidence="1" key="1">
    <citation type="submission" date="2020-11" db="EMBL/GenBank/DDBJ databases">
        <authorList>
            <consortium name="DOE Joint Genome Institute"/>
            <person name="Ahrendt S."/>
            <person name="Riley R."/>
            <person name="Andreopoulos W."/>
            <person name="Labutti K."/>
            <person name="Pangilinan J."/>
            <person name="Ruiz-Duenas F.J."/>
            <person name="Barrasa J.M."/>
            <person name="Sanchez-Garcia M."/>
            <person name="Camarero S."/>
            <person name="Miyauchi S."/>
            <person name="Serrano A."/>
            <person name="Linde D."/>
            <person name="Babiker R."/>
            <person name="Drula E."/>
            <person name="Ayuso-Fernandez I."/>
            <person name="Pacheco R."/>
            <person name="Padilla G."/>
            <person name="Ferreira P."/>
            <person name="Barriuso J."/>
            <person name="Kellner H."/>
            <person name="Castanera R."/>
            <person name="Alfaro M."/>
            <person name="Ramirez L."/>
            <person name="Pisabarro A.G."/>
            <person name="Kuo A."/>
            <person name="Tritt A."/>
            <person name="Lipzen A."/>
            <person name="He G."/>
            <person name="Yan M."/>
            <person name="Ng V."/>
            <person name="Cullen D."/>
            <person name="Martin F."/>
            <person name="Rosso M.-N."/>
            <person name="Henrissat B."/>
            <person name="Hibbett D."/>
            <person name="Martinez A.T."/>
            <person name="Grigoriev I.V."/>
        </authorList>
    </citation>
    <scope>NUCLEOTIDE SEQUENCE</scope>
    <source>
        <strain evidence="1">AH 40177</strain>
    </source>
</reference>
<keyword evidence="2" id="KW-1185">Reference proteome</keyword>
<protein>
    <submittedName>
        <fullName evidence="1">Uncharacterized protein</fullName>
    </submittedName>
</protein>
<sequence>MAHYIKIIARILHNFSIHLWEILEKELVRQKDKGDDAVLEDLIETQKHPQKVEDLLAWMKYGESDVRYTLAQAARILVDQYFELGSVAEGGPRSITMDQNDPEENRKDLFAAPVATVRTVETCLAVLRKATRRDSLGKSKHLILEIIHGRSYPLKPTIGNHLYILSAVARDYHKWCRWKAR</sequence>
<gene>
    <name evidence="1" type="ORF">BDP27DRAFT_1371847</name>
</gene>
<organism evidence="1 2">
    <name type="scientific">Rhodocollybia butyracea</name>
    <dbReference type="NCBI Taxonomy" id="206335"/>
    <lineage>
        <taxon>Eukaryota</taxon>
        <taxon>Fungi</taxon>
        <taxon>Dikarya</taxon>
        <taxon>Basidiomycota</taxon>
        <taxon>Agaricomycotina</taxon>
        <taxon>Agaricomycetes</taxon>
        <taxon>Agaricomycetidae</taxon>
        <taxon>Agaricales</taxon>
        <taxon>Marasmiineae</taxon>
        <taxon>Omphalotaceae</taxon>
        <taxon>Rhodocollybia</taxon>
    </lineage>
</organism>
<dbReference type="EMBL" id="JADNRY010000324">
    <property type="protein sequence ID" value="KAF9059118.1"/>
    <property type="molecule type" value="Genomic_DNA"/>
</dbReference>
<name>A0A9P5TZ61_9AGAR</name>
<evidence type="ECO:0000313" key="1">
    <source>
        <dbReference type="EMBL" id="KAF9059118.1"/>
    </source>
</evidence>
<accession>A0A9P5TZ61</accession>
<evidence type="ECO:0000313" key="2">
    <source>
        <dbReference type="Proteomes" id="UP000772434"/>
    </source>
</evidence>